<dbReference type="PANTHER" id="PTHR34676:SF27">
    <property type="entry name" value="ASPARTYL-TRNA SYNTHETASE"/>
    <property type="match status" value="1"/>
</dbReference>
<dbReference type="AlphaFoldDB" id="A0A0R0KYU1"/>
<evidence type="ECO:0000313" key="3">
    <source>
        <dbReference type="Proteomes" id="UP000008827"/>
    </source>
</evidence>
<gene>
    <name evidence="1" type="ORF">GLYMA_02G192100</name>
</gene>
<evidence type="ECO:0000313" key="1">
    <source>
        <dbReference type="EMBL" id="KRH72113.1"/>
    </source>
</evidence>
<organism evidence="1">
    <name type="scientific">Glycine max</name>
    <name type="common">Soybean</name>
    <name type="synonym">Glycine hispida</name>
    <dbReference type="NCBI Taxonomy" id="3847"/>
    <lineage>
        <taxon>Eukaryota</taxon>
        <taxon>Viridiplantae</taxon>
        <taxon>Streptophyta</taxon>
        <taxon>Embryophyta</taxon>
        <taxon>Tracheophyta</taxon>
        <taxon>Spermatophyta</taxon>
        <taxon>Magnoliopsida</taxon>
        <taxon>eudicotyledons</taxon>
        <taxon>Gunneridae</taxon>
        <taxon>Pentapetalae</taxon>
        <taxon>rosids</taxon>
        <taxon>fabids</taxon>
        <taxon>Fabales</taxon>
        <taxon>Fabaceae</taxon>
        <taxon>Papilionoideae</taxon>
        <taxon>50 kb inversion clade</taxon>
        <taxon>NPAAA clade</taxon>
        <taxon>indigoferoid/millettioid clade</taxon>
        <taxon>Phaseoleae</taxon>
        <taxon>Glycine</taxon>
        <taxon>Glycine subgen. Soja</taxon>
    </lineage>
</organism>
<keyword evidence="3" id="KW-1185">Reference proteome</keyword>
<dbReference type="EnsemblPlants" id="KRH72113">
    <property type="protein sequence ID" value="KRH72113"/>
    <property type="gene ID" value="GLYMA_02G192100"/>
</dbReference>
<dbReference type="Pfam" id="PF14223">
    <property type="entry name" value="Retrotran_gag_2"/>
    <property type="match status" value="1"/>
</dbReference>
<dbReference type="Gramene" id="KRH72113">
    <property type="protein sequence ID" value="KRH72113"/>
    <property type="gene ID" value="GLYMA_02G192100"/>
</dbReference>
<proteinExistence type="predicted"/>
<dbReference type="STRING" id="3847.A0A0R0KYU1"/>
<sequence length="147" mass="17636">MIAHLESIHIDMWDVVENGNHIPYDNELNEIPRSQWTEEQKPIFLLNSKAQNIMLCSLSEEEYTKVKRNKLSLLTRKYEVFSMEEGKDIQSMYRLFQTIFNELRSQGKTYDNYDHIELFFRSLSRKWKPWVAVLRALKNLDSMSLEE</sequence>
<accession>A0A0R0KYU1</accession>
<dbReference type="InParanoid" id="A0A0R0KYU1"/>
<protein>
    <recommendedName>
        <fullName evidence="4">UBN2 domain-containing protein</fullName>
    </recommendedName>
</protein>
<name>A0A0R0KYU1_SOYBN</name>
<reference evidence="1 2" key="1">
    <citation type="journal article" date="2010" name="Nature">
        <title>Genome sequence of the palaeopolyploid soybean.</title>
        <authorList>
            <person name="Schmutz J."/>
            <person name="Cannon S.B."/>
            <person name="Schlueter J."/>
            <person name="Ma J."/>
            <person name="Mitros T."/>
            <person name="Nelson W."/>
            <person name="Hyten D.L."/>
            <person name="Song Q."/>
            <person name="Thelen J.J."/>
            <person name="Cheng J."/>
            <person name="Xu D."/>
            <person name="Hellsten U."/>
            <person name="May G.D."/>
            <person name="Yu Y."/>
            <person name="Sakurai T."/>
            <person name="Umezawa T."/>
            <person name="Bhattacharyya M.K."/>
            <person name="Sandhu D."/>
            <person name="Valliyodan B."/>
            <person name="Lindquist E."/>
            <person name="Peto M."/>
            <person name="Grant D."/>
            <person name="Shu S."/>
            <person name="Goodstein D."/>
            <person name="Barry K."/>
            <person name="Futrell-Griggs M."/>
            <person name="Abernathy B."/>
            <person name="Du J."/>
            <person name="Tian Z."/>
            <person name="Zhu L."/>
            <person name="Gill N."/>
            <person name="Joshi T."/>
            <person name="Libault M."/>
            <person name="Sethuraman A."/>
            <person name="Zhang X.-C."/>
            <person name="Shinozaki K."/>
            <person name="Nguyen H.T."/>
            <person name="Wing R.A."/>
            <person name="Cregan P."/>
            <person name="Specht J."/>
            <person name="Grimwood J."/>
            <person name="Rokhsar D."/>
            <person name="Stacey G."/>
            <person name="Shoemaker R.C."/>
            <person name="Jackson S.A."/>
        </authorList>
    </citation>
    <scope>NUCLEOTIDE SEQUENCE</scope>
    <source>
        <strain evidence="2">cv. Williams 82</strain>
        <tissue evidence="1">Callus</tissue>
    </source>
</reference>
<dbReference type="Proteomes" id="UP000008827">
    <property type="component" value="Chromosome 2"/>
</dbReference>
<dbReference type="PANTHER" id="PTHR34676">
    <property type="entry name" value="DUF4219 DOMAIN-CONTAINING PROTEIN-RELATED"/>
    <property type="match status" value="1"/>
</dbReference>
<evidence type="ECO:0000313" key="2">
    <source>
        <dbReference type="EnsemblPlants" id="KRH72113"/>
    </source>
</evidence>
<evidence type="ECO:0008006" key="4">
    <source>
        <dbReference type="Google" id="ProtNLM"/>
    </source>
</evidence>
<reference evidence="1" key="3">
    <citation type="submission" date="2018-07" db="EMBL/GenBank/DDBJ databases">
        <title>WGS assembly of Glycine max.</title>
        <authorList>
            <person name="Schmutz J."/>
            <person name="Cannon S."/>
            <person name="Schlueter J."/>
            <person name="Ma J."/>
            <person name="Mitros T."/>
            <person name="Nelson W."/>
            <person name="Hyten D."/>
            <person name="Song Q."/>
            <person name="Thelen J."/>
            <person name="Cheng J."/>
            <person name="Xu D."/>
            <person name="Hellsten U."/>
            <person name="May G."/>
            <person name="Yu Y."/>
            <person name="Sakurai T."/>
            <person name="Umezawa T."/>
            <person name="Bhattacharyya M."/>
            <person name="Sandhu D."/>
            <person name="Valliyodan B."/>
            <person name="Lindquist E."/>
            <person name="Peto M."/>
            <person name="Grant D."/>
            <person name="Shu S."/>
            <person name="Goodstein D."/>
            <person name="Barry K."/>
            <person name="Futrell-Griggs M."/>
            <person name="Abernathy B."/>
            <person name="Du J."/>
            <person name="Tian Z."/>
            <person name="Zhu L."/>
            <person name="Gill N."/>
            <person name="Joshi T."/>
            <person name="Libault M."/>
            <person name="Sethuraman A."/>
            <person name="Zhang X."/>
            <person name="Shinozaki K."/>
            <person name="Nguyen H."/>
            <person name="Wing R."/>
            <person name="Cregan P."/>
            <person name="Specht J."/>
            <person name="Grimwood J."/>
            <person name="Rokhsar D."/>
            <person name="Stacey G."/>
            <person name="Shoemaker R."/>
            <person name="Jackson S."/>
        </authorList>
    </citation>
    <scope>NUCLEOTIDE SEQUENCE</scope>
    <source>
        <tissue evidence="1">Callus</tissue>
    </source>
</reference>
<reference evidence="2" key="2">
    <citation type="submission" date="2018-02" db="UniProtKB">
        <authorList>
            <consortium name="EnsemblPlants"/>
        </authorList>
    </citation>
    <scope>IDENTIFICATION</scope>
    <source>
        <strain evidence="2">Williams 82</strain>
    </source>
</reference>
<dbReference type="EMBL" id="CM000835">
    <property type="protein sequence ID" value="KRH72113.1"/>
    <property type="molecule type" value="Genomic_DNA"/>
</dbReference>